<name>A0A0L1JFI9_ASPN3</name>
<evidence type="ECO:0000256" key="1">
    <source>
        <dbReference type="ARBA" id="ARBA00022801"/>
    </source>
</evidence>
<protein>
    <recommendedName>
        <fullName evidence="3">Gylcosyl hydrolase 115 C-terminal domain-containing protein</fullName>
    </recommendedName>
</protein>
<dbReference type="InterPro" id="IPR041437">
    <property type="entry name" value="GH115_C"/>
</dbReference>
<dbReference type="InterPro" id="IPR029018">
    <property type="entry name" value="Hex-like_dom2"/>
</dbReference>
<dbReference type="Proteomes" id="UP000037505">
    <property type="component" value="Unassembled WGS sequence"/>
</dbReference>
<dbReference type="Gene3D" id="1.20.58.2150">
    <property type="match status" value="1"/>
</dbReference>
<dbReference type="Gene3D" id="3.20.20.520">
    <property type="entry name" value="Glycosyl hydrolase family 115"/>
    <property type="match status" value="1"/>
</dbReference>
<dbReference type="InterPro" id="IPR042301">
    <property type="entry name" value="GH115_sf"/>
</dbReference>
<dbReference type="STRING" id="1509407.A0A0L1JFI9"/>
<dbReference type="Pfam" id="PF17829">
    <property type="entry name" value="GH115_C"/>
    <property type="match status" value="1"/>
</dbReference>
<dbReference type="OrthoDB" id="4849794at2759"/>
<dbReference type="Pfam" id="PF15979">
    <property type="entry name" value="Glyco_hydro_115"/>
    <property type="match status" value="1"/>
</dbReference>
<organism evidence="4 5">
    <name type="scientific">Aspergillus nomiae NRRL (strain ATCC 15546 / NRRL 13137 / CBS 260.88 / M93)</name>
    <dbReference type="NCBI Taxonomy" id="1509407"/>
    <lineage>
        <taxon>Eukaryota</taxon>
        <taxon>Fungi</taxon>
        <taxon>Dikarya</taxon>
        <taxon>Ascomycota</taxon>
        <taxon>Pezizomycotina</taxon>
        <taxon>Eurotiomycetes</taxon>
        <taxon>Eurotiomycetidae</taxon>
        <taxon>Eurotiales</taxon>
        <taxon>Aspergillaceae</taxon>
        <taxon>Aspergillus</taxon>
        <taxon>Aspergillus subgen. Circumdati</taxon>
    </lineage>
</organism>
<sequence length="967" mass="107694">MKLVSTIPVVLLALLPRVYAYLLFNSGESEFKLADQSIAPAIWTAEDDLIGVARAARDLAQDFGRVLGVNGTVSIVDTDGPDPAAGKPVIIAGTVGHSSLIDSLVSDGKLDVSQVQDKWESYTSQIVHNPFDNVTWALAVAGSDRRGTIYGLYDISEQMGVSPWYWWADVPVKTKTGIWVSPEGKVQKSPSVKYRGFFINDESPALSGWVSENFGDKFNSDFYRHVFELCLRLKGNYLWPAMWGKMFYVDDAENGAIAHEYGVIMGTSHHEPMARSEQEQKTYLEGEWDWGDNQANIKTFFQEGIDRAKDWDTMWTMGMRGEGDAASPTLTADDLEELIGVQQALLLDAFNTSDPLSIPQTWVLYKEVSDYYAAGMKVPDSVTLLWTDDNSGNLIRIPLANETDRAAGAGVYYHFDYVGSPRSYKWINTIQLVKTWEQMHLAYHKNARQIWIANVGDIKGLEVPLTHFMDMAYDMDRFDNTESTSAWLKKWATREFNEQVADRTADILNQYGILVARRKYELLSRLPFAFSTTDYDEAETNLAQWENLLVQAQSVYSSLDAPTRTPFFEMVLHPVLAGKTVVDLYTKAALNGLYYQQGRISANYLAQEVHDLFAEDDEITQRYHDLEGGKWNPVMNQVHIGYTSWDDPANNTNVMPALNYTGVPERNEAMGVAIQHYSTTYPESDRLVLLSMDPYMPPNETRYIDIFARQNQTFPYSISSNASYVTVSNNEGSLSASRNTSDVRSMIKVDWNSVSPGLSYVELTVRSSNTSVTTLMLPLNKTTVPSTFTGFVESNGVISIEASHYNIAETSNGVSYVNIPHYGRTISAVKPWPVTIGTQDPSTGPALRYSLFTTTSSASTRLIVSLGASHNHDPTRWIKFAYSLDGATPVTVRPVSSVPPYKEEQAWATAVMENGWTSVIELDGVVGVGEHELALWLLEPGVVLQKVVVDMGGYAASALGPPESMRV</sequence>
<dbReference type="Gene3D" id="3.30.379.10">
    <property type="entry name" value="Chitobiase/beta-hexosaminidase domain 2-like"/>
    <property type="match status" value="1"/>
</dbReference>
<dbReference type="Gene3D" id="2.60.120.1620">
    <property type="match status" value="1"/>
</dbReference>
<comment type="caution">
    <text evidence="4">The sequence shown here is derived from an EMBL/GenBank/DDBJ whole genome shotgun (WGS) entry which is preliminary data.</text>
</comment>
<dbReference type="EMBL" id="JNOM01000012">
    <property type="protein sequence ID" value="KNG90545.1"/>
    <property type="molecule type" value="Genomic_DNA"/>
</dbReference>
<dbReference type="GeneID" id="26803310"/>
<dbReference type="PANTHER" id="PTHR37842:SF2">
    <property type="entry name" value="GYLCOSYL HYDROLASE 115 C-TERMINAL DOMAIN-CONTAINING PROTEIN"/>
    <property type="match status" value="1"/>
</dbReference>
<evidence type="ECO:0000256" key="2">
    <source>
        <dbReference type="SAM" id="SignalP"/>
    </source>
</evidence>
<feature type="signal peptide" evidence="2">
    <location>
        <begin position="1"/>
        <end position="20"/>
    </location>
</feature>
<gene>
    <name evidence="4" type="ORF">ANOM_001506</name>
</gene>
<evidence type="ECO:0000313" key="4">
    <source>
        <dbReference type="EMBL" id="KNG90545.1"/>
    </source>
</evidence>
<evidence type="ECO:0000259" key="3">
    <source>
        <dbReference type="Pfam" id="PF17829"/>
    </source>
</evidence>
<reference evidence="4 5" key="1">
    <citation type="submission" date="2014-06" db="EMBL/GenBank/DDBJ databases">
        <title>The Genome of the Aflatoxigenic Filamentous Fungus Aspergillus nomius.</title>
        <authorList>
            <person name="Moore M.G."/>
            <person name="Shannon B.M."/>
            <person name="Brian M.M."/>
        </authorList>
    </citation>
    <scope>NUCLEOTIDE SEQUENCE [LARGE SCALE GENOMIC DNA]</scope>
    <source>
        <strain evidence="4 5">NRRL 13137</strain>
    </source>
</reference>
<feature type="domain" description="Gylcosyl hydrolase 115 C-terminal" evidence="3">
    <location>
        <begin position="790"/>
        <end position="963"/>
    </location>
</feature>
<dbReference type="GO" id="GO:0016787">
    <property type="term" value="F:hydrolase activity"/>
    <property type="evidence" value="ECO:0007669"/>
    <property type="project" value="UniProtKB-KW"/>
</dbReference>
<feature type="chain" id="PRO_5005553796" description="Gylcosyl hydrolase 115 C-terminal domain-containing protein" evidence="2">
    <location>
        <begin position="21"/>
        <end position="967"/>
    </location>
</feature>
<keyword evidence="2" id="KW-0732">Signal</keyword>
<dbReference type="PANTHER" id="PTHR37842">
    <property type="match status" value="1"/>
</dbReference>
<dbReference type="AlphaFoldDB" id="A0A0L1JFI9"/>
<keyword evidence="5" id="KW-1185">Reference proteome</keyword>
<dbReference type="RefSeq" id="XP_015411468.1">
    <property type="nucleotide sequence ID" value="XM_015546763.1"/>
</dbReference>
<proteinExistence type="predicted"/>
<evidence type="ECO:0000313" key="5">
    <source>
        <dbReference type="Proteomes" id="UP000037505"/>
    </source>
</evidence>
<accession>A0A0L1JFI9</accession>
<dbReference type="InterPro" id="IPR031924">
    <property type="entry name" value="GH115"/>
</dbReference>
<keyword evidence="1" id="KW-0378">Hydrolase</keyword>